<evidence type="ECO:0000313" key="1">
    <source>
        <dbReference type="EMBL" id="SFB10692.1"/>
    </source>
</evidence>
<protein>
    <submittedName>
        <fullName evidence="1">Uncharacterized protein</fullName>
    </submittedName>
</protein>
<evidence type="ECO:0000313" key="2">
    <source>
        <dbReference type="Proteomes" id="UP000183843"/>
    </source>
</evidence>
<organism evidence="1 2">
    <name type="scientific">Selenomonas ruminantium</name>
    <dbReference type="NCBI Taxonomy" id="971"/>
    <lineage>
        <taxon>Bacteria</taxon>
        <taxon>Bacillati</taxon>
        <taxon>Bacillota</taxon>
        <taxon>Negativicutes</taxon>
        <taxon>Selenomonadales</taxon>
        <taxon>Selenomonadaceae</taxon>
        <taxon>Selenomonas</taxon>
    </lineage>
</organism>
<dbReference type="AlphaFoldDB" id="A0A1I0YBY6"/>
<dbReference type="RefSeq" id="WP_074816817.1">
    <property type="nucleotide sequence ID" value="NZ_FOJX01000011.1"/>
</dbReference>
<accession>A0A1I0YBY6</accession>
<gene>
    <name evidence="1" type="ORF">SAMN05216587_11190</name>
</gene>
<dbReference type="Proteomes" id="UP000183843">
    <property type="component" value="Unassembled WGS sequence"/>
</dbReference>
<reference evidence="1 2" key="1">
    <citation type="submission" date="2016-10" db="EMBL/GenBank/DDBJ databases">
        <authorList>
            <person name="de Groot N.N."/>
        </authorList>
    </citation>
    <scope>NUCLEOTIDE SEQUENCE [LARGE SCALE GENOMIC DNA]</scope>
    <source>
        <strain evidence="1 2">L14</strain>
    </source>
</reference>
<dbReference type="EMBL" id="FOJX01000011">
    <property type="protein sequence ID" value="SFB10692.1"/>
    <property type="molecule type" value="Genomic_DNA"/>
</dbReference>
<proteinExistence type="predicted"/>
<name>A0A1I0YBY6_SELRU</name>
<sequence>MKLSKKIKKKQSAKMGRMLTRKRLSENRAKAQVRHSFIRQNVTEMSVKKSAMEDLFVIFMAAAHDALGFGKDRLAALKEKMLSHLECMRCGLVTVADIENILRDEANYGILREKNKDRSRTTEIRMKAVDEVSAAFMISLLDGWGYKKVRLARAHKAAGDISVQLANGTLTFAKIKDVLTNKVKFAA</sequence>